<keyword evidence="3" id="KW-0614">Plasmid</keyword>
<evidence type="ECO:0000313" key="4">
    <source>
        <dbReference type="Proteomes" id="UP000030940"/>
    </source>
</evidence>
<organism evidence="3 4">
    <name type="scientific">Borreliella chilensis</name>
    <dbReference type="NCBI Taxonomy" id="1245910"/>
    <lineage>
        <taxon>Bacteria</taxon>
        <taxon>Pseudomonadati</taxon>
        <taxon>Spirochaetota</taxon>
        <taxon>Spirochaetia</taxon>
        <taxon>Spirochaetales</taxon>
        <taxon>Borreliaceae</taxon>
        <taxon>Borreliella</taxon>
    </lineage>
</organism>
<proteinExistence type="predicted"/>
<reference evidence="3 4" key="1">
    <citation type="journal article" date="2015" name="Genome Announc.">
        <title>Genome Sequence of Borrelia chilensis VA1, a South American Member of the Lyme Borreliosis Group.</title>
        <authorList>
            <person name="Huang W."/>
            <person name="Ojaimi C."/>
            <person name="Fallon J.T."/>
            <person name="Travisany D."/>
            <person name="Maass A."/>
            <person name="Ivanova L."/>
            <person name="Tomova A."/>
            <person name="Gonzalez-Acuna D."/>
            <person name="Godfrey H.P."/>
            <person name="Cabello F.C."/>
        </authorList>
    </citation>
    <scope>NUCLEOTIDE SEQUENCE [LARGE SCALE GENOMIC DNA]</scope>
    <source>
        <strain evidence="3 4">VA1</strain>
        <plasmid evidence="3">cp26</plasmid>
    </source>
</reference>
<accession>A0A0A7UZ39</accession>
<dbReference type="SUPFAM" id="SSF51445">
    <property type="entry name" value="(Trans)glycosidases"/>
    <property type="match status" value="1"/>
</dbReference>
<dbReference type="InterPro" id="IPR008589">
    <property type="entry name" value="MupG"/>
</dbReference>
<dbReference type="HOGENOM" id="CLU_065324_1_0_12"/>
<sequence length="365" mass="42054">MKEIGISIYPNVSPKNKIIEYLEKSAHFGFTQVFTSLLYINGNEFDMFKELLKIANKNGIKPIIDVSPKIFKELGIDLSDLRNCSKLDYFKKLGAWAIRLDNTFTGIEESLMTFNDLNLKIQLNISSINKHINTIMYFKPNIKNLLGCHNFYPHKYTGLSRIFFKETTKIFKHYSIPTAAFISSNNAEECARGREKEGVPTLESHRFKDIETQTKDLFKEGIDTVLISNCFPSEKELEKVSKVNRNVLELKADLNPKTTSVEKEIILENLHFNRGDINSYRIRSTMPRVYYNNKKFPIHSPNEIKKGDILIDSSGYLGYAGELQIALKDTPNNGFINVVGRIVNDEIYLLEKIEAWEKFKIIENK</sequence>
<dbReference type="Gene3D" id="2.40.100.10">
    <property type="entry name" value="Cyclophilin-like"/>
    <property type="match status" value="1"/>
</dbReference>
<gene>
    <name evidence="3" type="ORF">OY14_04325</name>
</gene>
<dbReference type="Pfam" id="PF05913">
    <property type="entry name" value="MupG_C"/>
    <property type="match status" value="1"/>
</dbReference>
<geneLocation type="plasmid" evidence="3 4">
    <name>cp26</name>
</geneLocation>
<dbReference type="EMBL" id="CP009911">
    <property type="protein sequence ID" value="AJA90678.1"/>
    <property type="molecule type" value="Genomic_DNA"/>
</dbReference>
<dbReference type="InterPro" id="IPR029000">
    <property type="entry name" value="Cyclophilin-like_dom_sf"/>
</dbReference>
<feature type="domain" description="6-phospho-N-acetylmuramidase N-terminal" evidence="2">
    <location>
        <begin position="4"/>
        <end position="242"/>
    </location>
</feature>
<dbReference type="Proteomes" id="UP000030940">
    <property type="component" value="Plasmid cp26"/>
</dbReference>
<evidence type="ECO:0000259" key="1">
    <source>
        <dbReference type="Pfam" id="PF05913"/>
    </source>
</evidence>
<dbReference type="InterPro" id="IPR043894">
    <property type="entry name" value="MupG_C"/>
</dbReference>
<evidence type="ECO:0000313" key="3">
    <source>
        <dbReference type="EMBL" id="AJA90678.1"/>
    </source>
</evidence>
<dbReference type="PANTHER" id="PTHR38435">
    <property type="match status" value="1"/>
</dbReference>
<dbReference type="SUPFAM" id="SSF50891">
    <property type="entry name" value="Cyclophilin-like"/>
    <property type="match status" value="1"/>
</dbReference>
<dbReference type="KEGG" id="bchi:OY14_04325"/>
<dbReference type="InterPro" id="IPR013785">
    <property type="entry name" value="Aldolase_TIM"/>
</dbReference>
<keyword evidence="4" id="KW-1185">Reference proteome</keyword>
<dbReference type="PANTHER" id="PTHR38435:SF1">
    <property type="entry name" value="DUF871 DOMAIN-CONTAINING PROTEIN"/>
    <property type="match status" value="1"/>
</dbReference>
<dbReference type="InterPro" id="IPR043797">
    <property type="entry name" value="MupG_N"/>
</dbReference>
<evidence type="ECO:0000259" key="2">
    <source>
        <dbReference type="Pfam" id="PF19200"/>
    </source>
</evidence>
<feature type="domain" description="6-phospho-N-acetylmuramidase C-terminal" evidence="1">
    <location>
        <begin position="248"/>
        <end position="361"/>
    </location>
</feature>
<protein>
    <submittedName>
        <fullName evidence="3">Cell surface protein</fullName>
    </submittedName>
</protein>
<dbReference type="Pfam" id="PF19200">
    <property type="entry name" value="MupG_N"/>
    <property type="match status" value="1"/>
</dbReference>
<dbReference type="InterPro" id="IPR017853">
    <property type="entry name" value="GH"/>
</dbReference>
<dbReference type="Gene3D" id="3.20.20.70">
    <property type="entry name" value="Aldolase class I"/>
    <property type="match status" value="1"/>
</dbReference>
<dbReference type="AlphaFoldDB" id="A0A0A7UZ39"/>
<name>A0A0A7UZ39_9SPIR</name>